<keyword evidence="7" id="KW-1185">Reference proteome</keyword>
<sequence>MPRLILCSDDFAFSRPVSETIAALAEDGKLNAISCMAVMPGWAADSALLRHLPDRVEIGLHLTLTGERPLTAMPDTAPDGRLPEVATLRTRARQRALSLGEIAAEVAAQFDAFAAAMGRPPAFVDGHQHAHALPGIRALVLGETRRRAPRAWVRTCEDRLAAMLARPFAGKAIGSAYHARGLRRAAAAHGLSCNTSFGGHYDYAADFAVLLPRFLRRPGARHLVMCHPGAGARAGDAIAAARPMEAKALRGASIVDMARAAGLSFPV</sequence>
<dbReference type="Pfam" id="PF04794">
    <property type="entry name" value="YdjC"/>
    <property type="match status" value="1"/>
</dbReference>
<name>A0A916WQ56_9SPHN</name>
<keyword evidence="4" id="KW-0460">Magnesium</keyword>
<dbReference type="GO" id="GO:0005975">
    <property type="term" value="P:carbohydrate metabolic process"/>
    <property type="evidence" value="ECO:0007669"/>
    <property type="project" value="InterPro"/>
</dbReference>
<dbReference type="RefSeq" id="WP_188657153.1">
    <property type="nucleotide sequence ID" value="NZ_BMIH01000001.1"/>
</dbReference>
<evidence type="ECO:0000256" key="2">
    <source>
        <dbReference type="ARBA" id="ARBA00022723"/>
    </source>
</evidence>
<keyword evidence="5" id="KW-0119">Carbohydrate metabolism</keyword>
<accession>A0A916WQ56</accession>
<evidence type="ECO:0008006" key="8">
    <source>
        <dbReference type="Google" id="ProtNLM"/>
    </source>
</evidence>
<dbReference type="EMBL" id="BMIH01000001">
    <property type="protein sequence ID" value="GGB19131.1"/>
    <property type="molecule type" value="Genomic_DNA"/>
</dbReference>
<evidence type="ECO:0000313" key="6">
    <source>
        <dbReference type="EMBL" id="GGB19131.1"/>
    </source>
</evidence>
<evidence type="ECO:0000313" key="7">
    <source>
        <dbReference type="Proteomes" id="UP000623067"/>
    </source>
</evidence>
<keyword evidence="3" id="KW-0378">Hydrolase</keyword>
<reference evidence="6" key="2">
    <citation type="submission" date="2020-09" db="EMBL/GenBank/DDBJ databases">
        <authorList>
            <person name="Sun Q."/>
            <person name="Zhou Y."/>
        </authorList>
    </citation>
    <scope>NUCLEOTIDE SEQUENCE</scope>
    <source>
        <strain evidence="6">CGMCC 1.15330</strain>
    </source>
</reference>
<dbReference type="PANTHER" id="PTHR31609:SF1">
    <property type="entry name" value="CARBOHYDRATE DEACETYLASE"/>
    <property type="match status" value="1"/>
</dbReference>
<comment type="caution">
    <text evidence="6">The sequence shown here is derived from an EMBL/GenBank/DDBJ whole genome shotgun (WGS) entry which is preliminary data.</text>
</comment>
<dbReference type="PANTHER" id="PTHR31609">
    <property type="entry name" value="YDJC DEACETYLASE FAMILY MEMBER"/>
    <property type="match status" value="1"/>
</dbReference>
<dbReference type="GO" id="GO:0019213">
    <property type="term" value="F:deacetylase activity"/>
    <property type="evidence" value="ECO:0007669"/>
    <property type="project" value="TreeGrafter"/>
</dbReference>
<proteinExistence type="predicted"/>
<keyword evidence="2" id="KW-0479">Metal-binding</keyword>
<evidence type="ECO:0000256" key="1">
    <source>
        <dbReference type="ARBA" id="ARBA00001946"/>
    </source>
</evidence>
<evidence type="ECO:0000256" key="4">
    <source>
        <dbReference type="ARBA" id="ARBA00022842"/>
    </source>
</evidence>
<comment type="cofactor">
    <cofactor evidence="1">
        <name>Mg(2+)</name>
        <dbReference type="ChEBI" id="CHEBI:18420"/>
    </cofactor>
</comment>
<dbReference type="Proteomes" id="UP000623067">
    <property type="component" value="Unassembled WGS sequence"/>
</dbReference>
<organism evidence="6 7">
    <name type="scientific">Sphingomonas metalli</name>
    <dbReference type="NCBI Taxonomy" id="1779358"/>
    <lineage>
        <taxon>Bacteria</taxon>
        <taxon>Pseudomonadati</taxon>
        <taxon>Pseudomonadota</taxon>
        <taxon>Alphaproteobacteria</taxon>
        <taxon>Sphingomonadales</taxon>
        <taxon>Sphingomonadaceae</taxon>
        <taxon>Sphingomonas</taxon>
    </lineage>
</organism>
<dbReference type="GO" id="GO:0016787">
    <property type="term" value="F:hydrolase activity"/>
    <property type="evidence" value="ECO:0007669"/>
    <property type="project" value="UniProtKB-KW"/>
</dbReference>
<protein>
    <recommendedName>
        <fullName evidence="8">ChbG/HpnK family deacetylase</fullName>
    </recommendedName>
</protein>
<dbReference type="Gene3D" id="3.20.20.370">
    <property type="entry name" value="Glycoside hydrolase/deacetylase"/>
    <property type="match status" value="1"/>
</dbReference>
<dbReference type="AlphaFoldDB" id="A0A916WQ56"/>
<evidence type="ECO:0000256" key="3">
    <source>
        <dbReference type="ARBA" id="ARBA00022801"/>
    </source>
</evidence>
<dbReference type="InterPro" id="IPR006879">
    <property type="entry name" value="YdjC-like"/>
</dbReference>
<dbReference type="GO" id="GO:0046872">
    <property type="term" value="F:metal ion binding"/>
    <property type="evidence" value="ECO:0007669"/>
    <property type="project" value="UniProtKB-KW"/>
</dbReference>
<gene>
    <name evidence="6" type="ORF">GCM10011380_05870</name>
</gene>
<dbReference type="SUPFAM" id="SSF88713">
    <property type="entry name" value="Glycoside hydrolase/deacetylase"/>
    <property type="match status" value="1"/>
</dbReference>
<reference evidence="6" key="1">
    <citation type="journal article" date="2014" name="Int. J. Syst. Evol. Microbiol.">
        <title>Complete genome sequence of Corynebacterium casei LMG S-19264T (=DSM 44701T), isolated from a smear-ripened cheese.</title>
        <authorList>
            <consortium name="US DOE Joint Genome Institute (JGI-PGF)"/>
            <person name="Walter F."/>
            <person name="Albersmeier A."/>
            <person name="Kalinowski J."/>
            <person name="Ruckert C."/>
        </authorList>
    </citation>
    <scope>NUCLEOTIDE SEQUENCE</scope>
    <source>
        <strain evidence="6">CGMCC 1.15330</strain>
    </source>
</reference>
<dbReference type="InterPro" id="IPR011330">
    <property type="entry name" value="Glyco_hydro/deAcase_b/a-brl"/>
</dbReference>
<evidence type="ECO:0000256" key="5">
    <source>
        <dbReference type="ARBA" id="ARBA00023277"/>
    </source>
</evidence>